<dbReference type="RefSeq" id="WP_091430347.1">
    <property type="nucleotide sequence ID" value="NZ_FOJB01000001.1"/>
</dbReference>
<dbReference type="Proteomes" id="UP000199650">
    <property type="component" value="Unassembled WGS sequence"/>
</dbReference>
<name>A0A1I0PY64_9RHOB</name>
<dbReference type="Gene3D" id="3.30.930.10">
    <property type="entry name" value="Bira Bifunctional Protein, Domain 2"/>
    <property type="match status" value="1"/>
</dbReference>
<evidence type="ECO:0000313" key="4">
    <source>
        <dbReference type="Proteomes" id="UP000199650"/>
    </source>
</evidence>
<evidence type="ECO:0000313" key="3">
    <source>
        <dbReference type="EMBL" id="SEW19468.1"/>
    </source>
</evidence>
<gene>
    <name evidence="3" type="ORF">SAMN05444851_2034</name>
</gene>
<keyword evidence="3" id="KW-0436">Ligase</keyword>
<dbReference type="OrthoDB" id="7657788at2"/>
<organism evidence="3 4">
    <name type="scientific">Aliiroseovarius sediminilitoris</name>
    <dbReference type="NCBI Taxonomy" id="1173584"/>
    <lineage>
        <taxon>Bacteria</taxon>
        <taxon>Pseudomonadati</taxon>
        <taxon>Pseudomonadota</taxon>
        <taxon>Alphaproteobacteria</taxon>
        <taxon>Rhodobacterales</taxon>
        <taxon>Paracoccaceae</taxon>
        <taxon>Aliiroseovarius</taxon>
    </lineage>
</organism>
<reference evidence="3 4" key="1">
    <citation type="submission" date="2016-10" db="EMBL/GenBank/DDBJ databases">
        <authorList>
            <person name="de Groot N.N."/>
        </authorList>
    </citation>
    <scope>NUCLEOTIDE SEQUENCE [LARGE SCALE GENOMIC DNA]</scope>
    <source>
        <strain evidence="3 4">DSM 29439</strain>
    </source>
</reference>
<dbReference type="EMBL" id="FOJB01000001">
    <property type="protein sequence ID" value="SEW19468.1"/>
    <property type="molecule type" value="Genomic_DNA"/>
</dbReference>
<proteinExistence type="predicted"/>
<dbReference type="InterPro" id="IPR045864">
    <property type="entry name" value="aa-tRNA-synth_II/BPL/LPL"/>
</dbReference>
<dbReference type="Gene3D" id="2.30.30.100">
    <property type="match status" value="1"/>
</dbReference>
<keyword evidence="4" id="KW-1185">Reference proteome</keyword>
<feature type="domain" description="DUF4444" evidence="1">
    <location>
        <begin position="197"/>
        <end position="232"/>
    </location>
</feature>
<sequence>MTRPVFPPLFSGVDADGSDPFALACAQAVGVCDAGLVTYDLAHDRLRAAMVFAPEVPLGNAACMLPLCGIGFQNALGALAPPEVAVHLGWSGEIYLNGARCGALNMAASAPDPDAVPDWLVVGLSLDLWPASEETGLTPDITALYAEGCTDVDAVTLLEAWVRHTLVALNTWAEDGPARLHQDWIGVAYGRNTEISVAGQRGTFVGLDENLGLLLKTDGQSHLIPLTALLTEPA</sequence>
<dbReference type="AlphaFoldDB" id="A0A1I0PY64"/>
<dbReference type="SUPFAM" id="SSF55681">
    <property type="entry name" value="Class II aaRS and biotin synthetases"/>
    <property type="match status" value="1"/>
</dbReference>
<dbReference type="STRING" id="1173584.SAMN05444851_2034"/>
<feature type="domain" description="BPL/LPL catalytic" evidence="2">
    <location>
        <begin position="6"/>
        <end position="185"/>
    </location>
</feature>
<dbReference type="GO" id="GO:0016874">
    <property type="term" value="F:ligase activity"/>
    <property type="evidence" value="ECO:0007669"/>
    <property type="project" value="UniProtKB-KW"/>
</dbReference>
<dbReference type="Pfam" id="PF16917">
    <property type="entry name" value="BPL_LplA_LipB_2"/>
    <property type="match status" value="1"/>
</dbReference>
<accession>A0A1I0PY64</accession>
<evidence type="ECO:0000259" key="1">
    <source>
        <dbReference type="Pfam" id="PF14563"/>
    </source>
</evidence>
<dbReference type="Pfam" id="PF14563">
    <property type="entry name" value="DUF4444"/>
    <property type="match status" value="1"/>
</dbReference>
<dbReference type="InterPro" id="IPR028044">
    <property type="entry name" value="DUF4444"/>
</dbReference>
<evidence type="ECO:0000259" key="2">
    <source>
        <dbReference type="Pfam" id="PF16917"/>
    </source>
</evidence>
<dbReference type="InterPro" id="IPR004143">
    <property type="entry name" value="BPL_LPL_catalytic"/>
</dbReference>
<protein>
    <submittedName>
        <fullName evidence="3">Biotin-(Acetyl-CoA carboxylase) ligase</fullName>
    </submittedName>
</protein>